<sequence>MAKLWSPLVENLEPYVPGEQPKVKNLIKLNTNENPYPPSPKVNEVVSEDEIAALRLYPDPDSSRLKQTIASYHGIQKDQVFVGNGSDEVLAHSFVAFFKQGSAIQFPKVSYSFYPVYANLFEIETNTKGLKKDFSVDVDAFTQPNGGVIFPNPNAPTGICLPLSDIRRLLAENTESVVIIDEAYIDFGGESAVSLIDEFKNLLVIQTLSKSRSLAGLRIGFAMGNANLIEALDRVKNSFNSYPLDRLAEVAAVASFEDETYFKSCCDSIIDTREWTVEQLLNKGFDVLPSKTNFVFAKPNHDSAKNVFNRLRSNDVLVRYFDKPGLNDYLRISIGTPKEMETFIQVLNAL</sequence>
<dbReference type="CDD" id="cd00609">
    <property type="entry name" value="AAT_like"/>
    <property type="match status" value="1"/>
</dbReference>
<evidence type="ECO:0000256" key="6">
    <source>
        <dbReference type="ARBA" id="ARBA00022605"/>
    </source>
</evidence>
<evidence type="ECO:0000256" key="11">
    <source>
        <dbReference type="HAMAP-Rule" id="MF_01023"/>
    </source>
</evidence>
<accession>A0ABV7WP43</accession>
<reference evidence="14" key="1">
    <citation type="journal article" date="2019" name="Int. J. Syst. Evol. Microbiol.">
        <title>The Global Catalogue of Microorganisms (GCM) 10K type strain sequencing project: providing services to taxonomists for standard genome sequencing and annotation.</title>
        <authorList>
            <consortium name="The Broad Institute Genomics Platform"/>
            <consortium name="The Broad Institute Genome Sequencing Center for Infectious Disease"/>
            <person name="Wu L."/>
            <person name="Ma J."/>
        </authorList>
    </citation>
    <scope>NUCLEOTIDE SEQUENCE [LARGE SCALE GENOMIC DNA]</scope>
    <source>
        <strain evidence="14">CECT 8288</strain>
    </source>
</reference>
<evidence type="ECO:0000313" key="14">
    <source>
        <dbReference type="Proteomes" id="UP001595710"/>
    </source>
</evidence>
<keyword evidence="9 11" id="KW-0368">Histidine biosynthesis</keyword>
<dbReference type="PANTHER" id="PTHR42885:SF2">
    <property type="entry name" value="HISTIDINOL-PHOSPHATE AMINOTRANSFERASE"/>
    <property type="match status" value="1"/>
</dbReference>
<dbReference type="PROSITE" id="PS00599">
    <property type="entry name" value="AA_TRANSFER_CLASS_2"/>
    <property type="match status" value="1"/>
</dbReference>
<dbReference type="InterPro" id="IPR004839">
    <property type="entry name" value="Aminotransferase_I/II_large"/>
</dbReference>
<evidence type="ECO:0000256" key="7">
    <source>
        <dbReference type="ARBA" id="ARBA00022679"/>
    </source>
</evidence>
<gene>
    <name evidence="11 13" type="primary">hisC</name>
    <name evidence="13" type="ORF">ACFOND_03050</name>
</gene>
<dbReference type="EMBL" id="JBHRYN010000006">
    <property type="protein sequence ID" value="MFC3700604.1"/>
    <property type="molecule type" value="Genomic_DNA"/>
</dbReference>
<dbReference type="Proteomes" id="UP001595710">
    <property type="component" value="Unassembled WGS sequence"/>
</dbReference>
<evidence type="ECO:0000259" key="12">
    <source>
        <dbReference type="Pfam" id="PF00155"/>
    </source>
</evidence>
<dbReference type="RefSeq" id="WP_290281190.1">
    <property type="nucleotide sequence ID" value="NZ_JAUFQI010000001.1"/>
</dbReference>
<comment type="caution">
    <text evidence="13">The sequence shown here is derived from an EMBL/GenBank/DDBJ whole genome shotgun (WGS) entry which is preliminary data.</text>
</comment>
<evidence type="ECO:0000256" key="10">
    <source>
        <dbReference type="ARBA" id="ARBA00047481"/>
    </source>
</evidence>
<name>A0ABV7WP43_9GAMM</name>
<evidence type="ECO:0000256" key="9">
    <source>
        <dbReference type="ARBA" id="ARBA00023102"/>
    </source>
</evidence>
<evidence type="ECO:0000256" key="4">
    <source>
        <dbReference type="ARBA" id="ARBA00011738"/>
    </source>
</evidence>
<feature type="domain" description="Aminotransferase class I/classII large" evidence="12">
    <location>
        <begin position="25"/>
        <end position="347"/>
    </location>
</feature>
<dbReference type="HAMAP" id="MF_01023">
    <property type="entry name" value="HisC_aminotrans_2"/>
    <property type="match status" value="1"/>
</dbReference>
<dbReference type="InterPro" id="IPR005861">
    <property type="entry name" value="HisP_aminotrans"/>
</dbReference>
<comment type="catalytic activity">
    <reaction evidence="10 11">
        <text>L-histidinol phosphate + 2-oxoglutarate = 3-(imidazol-4-yl)-2-oxopropyl phosphate + L-glutamate</text>
        <dbReference type="Rhea" id="RHEA:23744"/>
        <dbReference type="ChEBI" id="CHEBI:16810"/>
        <dbReference type="ChEBI" id="CHEBI:29985"/>
        <dbReference type="ChEBI" id="CHEBI:57766"/>
        <dbReference type="ChEBI" id="CHEBI:57980"/>
        <dbReference type="EC" id="2.6.1.9"/>
    </reaction>
</comment>
<dbReference type="InterPro" id="IPR015422">
    <property type="entry name" value="PyrdxlP-dep_Trfase_small"/>
</dbReference>
<dbReference type="SUPFAM" id="SSF53383">
    <property type="entry name" value="PLP-dependent transferases"/>
    <property type="match status" value="1"/>
</dbReference>
<evidence type="ECO:0000313" key="13">
    <source>
        <dbReference type="EMBL" id="MFC3700604.1"/>
    </source>
</evidence>
<dbReference type="GO" id="GO:0004400">
    <property type="term" value="F:histidinol-phosphate transaminase activity"/>
    <property type="evidence" value="ECO:0007669"/>
    <property type="project" value="UniProtKB-EC"/>
</dbReference>
<keyword evidence="6 11" id="KW-0028">Amino-acid biosynthesis</keyword>
<dbReference type="Pfam" id="PF00155">
    <property type="entry name" value="Aminotran_1_2"/>
    <property type="match status" value="1"/>
</dbReference>
<organism evidence="13 14">
    <name type="scientific">Reinekea marina</name>
    <dbReference type="NCBI Taxonomy" id="1310421"/>
    <lineage>
        <taxon>Bacteria</taxon>
        <taxon>Pseudomonadati</taxon>
        <taxon>Pseudomonadota</taxon>
        <taxon>Gammaproteobacteria</taxon>
        <taxon>Oceanospirillales</taxon>
        <taxon>Saccharospirillaceae</taxon>
        <taxon>Reinekea</taxon>
    </lineage>
</organism>
<dbReference type="InterPro" id="IPR015421">
    <property type="entry name" value="PyrdxlP-dep_Trfase_major"/>
</dbReference>
<dbReference type="EC" id="2.6.1.9" evidence="11"/>
<evidence type="ECO:0000256" key="1">
    <source>
        <dbReference type="ARBA" id="ARBA00001933"/>
    </source>
</evidence>
<evidence type="ECO:0000256" key="3">
    <source>
        <dbReference type="ARBA" id="ARBA00007970"/>
    </source>
</evidence>
<feature type="modified residue" description="N6-(pyridoxal phosphate)lysine" evidence="11">
    <location>
        <position position="210"/>
    </location>
</feature>
<evidence type="ECO:0000256" key="2">
    <source>
        <dbReference type="ARBA" id="ARBA00005011"/>
    </source>
</evidence>
<dbReference type="Gene3D" id="3.40.640.10">
    <property type="entry name" value="Type I PLP-dependent aspartate aminotransferase-like (Major domain)"/>
    <property type="match status" value="1"/>
</dbReference>
<dbReference type="InterPro" id="IPR015424">
    <property type="entry name" value="PyrdxlP-dep_Trfase"/>
</dbReference>
<evidence type="ECO:0000256" key="5">
    <source>
        <dbReference type="ARBA" id="ARBA00022576"/>
    </source>
</evidence>
<dbReference type="Gene3D" id="3.90.1150.10">
    <property type="entry name" value="Aspartate Aminotransferase, domain 1"/>
    <property type="match status" value="1"/>
</dbReference>
<keyword evidence="5 11" id="KW-0032">Aminotransferase</keyword>
<comment type="similarity">
    <text evidence="3 11">Belongs to the class-II pyridoxal-phosphate-dependent aminotransferase family. Histidinol-phosphate aminotransferase subfamily.</text>
</comment>
<comment type="pathway">
    <text evidence="2 11">Amino-acid biosynthesis; L-histidine biosynthesis; L-histidine from 5-phospho-alpha-D-ribose 1-diphosphate: step 7/9.</text>
</comment>
<comment type="subunit">
    <text evidence="4 11">Homodimer.</text>
</comment>
<dbReference type="NCBIfam" id="TIGR01141">
    <property type="entry name" value="hisC"/>
    <property type="match status" value="1"/>
</dbReference>
<evidence type="ECO:0000256" key="8">
    <source>
        <dbReference type="ARBA" id="ARBA00022898"/>
    </source>
</evidence>
<keyword evidence="7 11" id="KW-0808">Transferase</keyword>
<dbReference type="InterPro" id="IPR001917">
    <property type="entry name" value="Aminotrans_II_pyridoxalP_BS"/>
</dbReference>
<keyword evidence="8 11" id="KW-0663">Pyridoxal phosphate</keyword>
<protein>
    <recommendedName>
        <fullName evidence="11">Histidinol-phosphate aminotransferase</fullName>
        <ecNumber evidence="11">2.6.1.9</ecNumber>
    </recommendedName>
    <alternativeName>
        <fullName evidence="11">Imidazole acetol-phosphate transaminase</fullName>
    </alternativeName>
</protein>
<comment type="cofactor">
    <cofactor evidence="1 11">
        <name>pyridoxal 5'-phosphate</name>
        <dbReference type="ChEBI" id="CHEBI:597326"/>
    </cofactor>
</comment>
<keyword evidence="14" id="KW-1185">Reference proteome</keyword>
<dbReference type="PANTHER" id="PTHR42885">
    <property type="entry name" value="HISTIDINOL-PHOSPHATE AMINOTRANSFERASE-RELATED"/>
    <property type="match status" value="1"/>
</dbReference>
<proteinExistence type="inferred from homology"/>